<evidence type="ECO:0000256" key="5">
    <source>
        <dbReference type="ARBA" id="ARBA00022679"/>
    </source>
</evidence>
<protein>
    <submittedName>
        <fullName evidence="10">Glycosyltransferase</fullName>
    </submittedName>
</protein>
<dbReference type="KEGG" id="ska:CP970_39495"/>
<dbReference type="Proteomes" id="UP000325529">
    <property type="component" value="Chromosome"/>
</dbReference>
<gene>
    <name evidence="10" type="ORF">CP970_39495</name>
</gene>
<evidence type="ECO:0000256" key="1">
    <source>
        <dbReference type="ARBA" id="ARBA00009481"/>
    </source>
</evidence>
<evidence type="ECO:0000313" key="10">
    <source>
        <dbReference type="EMBL" id="QEU96210.1"/>
    </source>
</evidence>
<evidence type="ECO:0000256" key="4">
    <source>
        <dbReference type="ARBA" id="ARBA00022676"/>
    </source>
</evidence>
<dbReference type="SUPFAM" id="SSF53756">
    <property type="entry name" value="UDP-Glycosyltransferase/glycogen phosphorylase"/>
    <property type="match status" value="1"/>
</dbReference>
<evidence type="ECO:0000256" key="7">
    <source>
        <dbReference type="SAM" id="MobiDB-lite"/>
    </source>
</evidence>
<dbReference type="OrthoDB" id="9772485at2"/>
<dbReference type="Gene3D" id="3.40.50.2000">
    <property type="entry name" value="Glycogen Phosphorylase B"/>
    <property type="match status" value="2"/>
</dbReference>
<keyword evidence="3" id="KW-0313">Glucose metabolism</keyword>
<evidence type="ECO:0000256" key="2">
    <source>
        <dbReference type="ARBA" id="ARBA00011738"/>
    </source>
</evidence>
<keyword evidence="5 10" id="KW-0808">Transferase</keyword>
<dbReference type="InterPro" id="IPR049438">
    <property type="entry name" value="TreT_GT1"/>
</dbReference>
<keyword evidence="11" id="KW-1185">Reference proteome</keyword>
<feature type="domain" description="Glycosyl transferase family 1" evidence="8">
    <location>
        <begin position="337"/>
        <end position="421"/>
    </location>
</feature>
<accession>A0A5J6GJY8</accession>
<keyword evidence="6" id="KW-0119">Carbohydrate metabolism</keyword>
<dbReference type="AlphaFoldDB" id="A0A5J6GJY8"/>
<organism evidence="10 11">
    <name type="scientific">Streptomyces kanamyceticus</name>
    <dbReference type="NCBI Taxonomy" id="1967"/>
    <lineage>
        <taxon>Bacteria</taxon>
        <taxon>Bacillati</taxon>
        <taxon>Actinomycetota</taxon>
        <taxon>Actinomycetes</taxon>
        <taxon>Kitasatosporales</taxon>
        <taxon>Streptomycetaceae</taxon>
        <taxon>Streptomyces</taxon>
    </lineage>
</organism>
<dbReference type="InterPro" id="IPR001296">
    <property type="entry name" value="Glyco_trans_1"/>
</dbReference>
<comment type="subunit">
    <text evidence="2">Homodimer.</text>
</comment>
<dbReference type="RefSeq" id="WP_055549755.1">
    <property type="nucleotide sequence ID" value="NZ_CP023699.1"/>
</dbReference>
<dbReference type="PANTHER" id="PTHR47779">
    <property type="entry name" value="SYNTHASE (CCG-9), PUTATIVE (AFU_ORTHOLOGUE AFUA_3G12100)-RELATED"/>
    <property type="match status" value="1"/>
</dbReference>
<feature type="domain" description="Trehalose synthase N-terminal" evidence="9">
    <location>
        <begin position="28"/>
        <end position="179"/>
    </location>
</feature>
<dbReference type="GO" id="GO:0006006">
    <property type="term" value="P:glucose metabolic process"/>
    <property type="evidence" value="ECO:0007669"/>
    <property type="project" value="UniProtKB-KW"/>
</dbReference>
<proteinExistence type="inferred from homology"/>
<reference evidence="10 11" key="1">
    <citation type="submission" date="2017-09" db="EMBL/GenBank/DDBJ databases">
        <authorList>
            <person name="Lee N."/>
            <person name="Cho B.-K."/>
        </authorList>
    </citation>
    <scope>NUCLEOTIDE SEQUENCE [LARGE SCALE GENOMIC DNA]</scope>
    <source>
        <strain evidence="10 11">ATCC 12853</strain>
    </source>
</reference>
<keyword evidence="4" id="KW-0328">Glycosyltransferase</keyword>
<evidence type="ECO:0000259" key="9">
    <source>
        <dbReference type="Pfam" id="PF21269"/>
    </source>
</evidence>
<evidence type="ECO:0000256" key="6">
    <source>
        <dbReference type="ARBA" id="ARBA00023277"/>
    </source>
</evidence>
<dbReference type="EMBL" id="CP023699">
    <property type="protein sequence ID" value="QEU96210.1"/>
    <property type="molecule type" value="Genomic_DNA"/>
</dbReference>
<dbReference type="InterPro" id="IPR052078">
    <property type="entry name" value="Trehalose_Metab_GTase"/>
</dbReference>
<evidence type="ECO:0000256" key="3">
    <source>
        <dbReference type="ARBA" id="ARBA00022526"/>
    </source>
</evidence>
<dbReference type="Pfam" id="PF21269">
    <property type="entry name" value="TreT_GT1"/>
    <property type="match status" value="1"/>
</dbReference>
<evidence type="ECO:0000313" key="11">
    <source>
        <dbReference type="Proteomes" id="UP000325529"/>
    </source>
</evidence>
<dbReference type="Pfam" id="PF00534">
    <property type="entry name" value="Glycos_transf_1"/>
    <property type="match status" value="1"/>
</dbReference>
<dbReference type="GO" id="GO:0016757">
    <property type="term" value="F:glycosyltransferase activity"/>
    <property type="evidence" value="ECO:0007669"/>
    <property type="project" value="UniProtKB-KW"/>
</dbReference>
<evidence type="ECO:0000259" key="8">
    <source>
        <dbReference type="Pfam" id="PF00534"/>
    </source>
</evidence>
<dbReference type="PANTHER" id="PTHR47779:SF1">
    <property type="entry name" value="SYNTHASE (CCG-9), PUTATIVE (AFU_ORTHOLOGUE AFUA_3G12100)-RELATED"/>
    <property type="match status" value="1"/>
</dbReference>
<sequence length="446" mass="47734">MSVSLVDLPPAPRTRGPAAPPHDRTVWHINTTAHGGGVAELLRRSVPSHNAAGVPTKWLALGGDAEFFAVTKRLHHRLHGYHDPHGPLGADERRIYAAATAQLGREVLEHVAPGDLCVLHDPQSIGLAPALSAAGIKVAWRCHIGSTEHASPEVRETWEFLRPYLDAPLRCVFSVDGYAPPGLRPGQCVTIPPSIDPAAAKNRALTPDEVTAALRAIGLEEGAQGTGSARSGTATVLQDAPLPPGAEVVVQVSRWDPLKDMAGVLAAFAERIAPRRPAAHLVLAGPEPLDIPDDPEGAEIFAGVRDAWAALPAPVRARVHLVKLTLKDTEGNALLVNALQRRADVIAQKSLREGFGLTVTEAMWKGAAIVASRVGGIPSQLRHEREGLLLADAHDGEEFAAHVLRLLANEGLRERLGDAAALRCAELFLAERELADHYRLYQELRP</sequence>
<name>A0A5J6GJY8_STRKN</name>
<feature type="region of interest" description="Disordered" evidence="7">
    <location>
        <begin position="1"/>
        <end position="23"/>
    </location>
</feature>
<comment type="similarity">
    <text evidence="1">Belongs to the glycosyltransferase group 1 family. Glycosyltransferase 4 subfamily.</text>
</comment>